<name>A0A8H6ZN74_PLEOS</name>
<protein>
    <submittedName>
        <fullName evidence="3">Uncharacterized protein</fullName>
    </submittedName>
</protein>
<evidence type="ECO:0000256" key="1">
    <source>
        <dbReference type="SAM" id="Coils"/>
    </source>
</evidence>
<feature type="region of interest" description="Disordered" evidence="2">
    <location>
        <begin position="774"/>
        <end position="807"/>
    </location>
</feature>
<dbReference type="AlphaFoldDB" id="A0A8H6ZN74"/>
<feature type="region of interest" description="Disordered" evidence="2">
    <location>
        <begin position="650"/>
        <end position="725"/>
    </location>
</feature>
<feature type="coiled-coil region" evidence="1">
    <location>
        <begin position="346"/>
        <end position="497"/>
    </location>
</feature>
<evidence type="ECO:0000313" key="4">
    <source>
        <dbReference type="Proteomes" id="UP000623687"/>
    </source>
</evidence>
<keyword evidence="1" id="KW-0175">Coiled coil</keyword>
<organism evidence="3 4">
    <name type="scientific">Pleurotus ostreatus</name>
    <name type="common">Oyster mushroom</name>
    <name type="synonym">White-rot fungus</name>
    <dbReference type="NCBI Taxonomy" id="5322"/>
    <lineage>
        <taxon>Eukaryota</taxon>
        <taxon>Fungi</taxon>
        <taxon>Dikarya</taxon>
        <taxon>Basidiomycota</taxon>
        <taxon>Agaricomycotina</taxon>
        <taxon>Agaricomycetes</taxon>
        <taxon>Agaricomycetidae</taxon>
        <taxon>Agaricales</taxon>
        <taxon>Pleurotineae</taxon>
        <taxon>Pleurotaceae</taxon>
        <taxon>Pleurotus</taxon>
    </lineage>
</organism>
<evidence type="ECO:0000313" key="3">
    <source>
        <dbReference type="EMBL" id="KAF7420742.1"/>
    </source>
</evidence>
<feature type="compositionally biased region" description="Low complexity" evidence="2">
    <location>
        <begin position="650"/>
        <end position="672"/>
    </location>
</feature>
<evidence type="ECO:0000256" key="2">
    <source>
        <dbReference type="SAM" id="MobiDB-lite"/>
    </source>
</evidence>
<reference evidence="3" key="1">
    <citation type="submission" date="2019-07" db="EMBL/GenBank/DDBJ databases">
        <authorList>
            <person name="Palmer J.M."/>
        </authorList>
    </citation>
    <scope>NUCLEOTIDE SEQUENCE</scope>
    <source>
        <strain evidence="3">PC9</strain>
    </source>
</reference>
<comment type="caution">
    <text evidence="3">The sequence shown here is derived from an EMBL/GenBank/DDBJ whole genome shotgun (WGS) entry which is preliminary data.</text>
</comment>
<gene>
    <name evidence="3" type="ORF">PC9H_011260</name>
</gene>
<accession>A0A8H6ZN74</accession>
<dbReference type="GeneID" id="59381078"/>
<dbReference type="OrthoDB" id="10544416at2759"/>
<dbReference type="RefSeq" id="XP_036626600.1">
    <property type="nucleotide sequence ID" value="XM_036780745.1"/>
</dbReference>
<proteinExistence type="predicted"/>
<sequence>MSASTVGEAVMIAVAMAATRYLPSTARTPRPGNINQPAVGSEERDINDTVSPIPARAAEKEPAVPLSTIDGTPSHPEPTEMGISGCSPNDPTIEPAPVLITGPSNGQLRVSKQAESPTDNNTKHAIHPPLHPMRDINRTSLPSPEHQNLPPPQTGRSSLEPEPVSASPQAIAMSPPSSNAEILEVPLPLIQQDGCHSEPSSPSPQAIPALDSEAAEINPDIPRGGGTESITDPECDILVPALSRLSLHPVPCLCVNHADPYCAIGRSARVTSRSRSHTQAIETELGILGKKVRVGKALLANLKSIFNTHRRKDQRQKQALRHALSVLKIRRARLVAQNHELKVEVRNNLELINRELKIGIEDAEQQKTIIEARLSSLQTAHEELIRVKDDAEQEITGLQQQIESSNRELVRTREDAEQEITSLQQQIESSNRELVRTREDAGQEITVLRRQIESLKHSVSIESAALQTCKRELVRTRDDAEQELQEIISTHDRKEALALEHIVAMQTEFGILAKELEARHQLPLVEVIERLQSQILELSSAVRWADLIQGRRKLPLVETRAMQTEPLPRLDKSVQLHCTRTGQTQTESLPRLDKSVQLHCTRTGQTQTESLPRLDKSVQLHCTRTGQTQTESLPRSDKSVQLHCMRTIQTQTESPPTLTQEETQTELLQGSTHLETQPSHRASPSVAPMASTRVVSISTSTTPMTPTRRVSTLTSTTPMTPTRRVSTLTSTTPFTFRMTDSPGRAITHAGQWSSTARRISIDSAVQTFEARIRKRGRSASYSPRDNTRGKIGLTQNRLGHVPGRDNV</sequence>
<dbReference type="EMBL" id="JACETU010000009">
    <property type="protein sequence ID" value="KAF7420742.1"/>
    <property type="molecule type" value="Genomic_DNA"/>
</dbReference>
<keyword evidence="4" id="KW-1185">Reference proteome</keyword>
<feature type="region of interest" description="Disordered" evidence="2">
    <location>
        <begin position="24"/>
        <end position="174"/>
    </location>
</feature>
<dbReference type="VEuPathDB" id="FungiDB:PC9H_011260"/>
<feature type="compositionally biased region" description="Low complexity" evidence="2">
    <location>
        <begin position="691"/>
        <end position="725"/>
    </location>
</feature>
<feature type="compositionally biased region" description="Polar residues" evidence="2">
    <location>
        <begin position="673"/>
        <end position="682"/>
    </location>
</feature>
<feature type="compositionally biased region" description="Polar residues" evidence="2">
    <location>
        <begin position="102"/>
        <end position="120"/>
    </location>
</feature>
<dbReference type="Proteomes" id="UP000623687">
    <property type="component" value="Unassembled WGS sequence"/>
</dbReference>